<dbReference type="Gene3D" id="3.40.50.300">
    <property type="entry name" value="P-loop containing nucleotide triphosphate hydrolases"/>
    <property type="match status" value="1"/>
</dbReference>
<keyword evidence="3" id="KW-1185">Reference proteome</keyword>
<dbReference type="RefSeq" id="WP_201376861.1">
    <property type="nucleotide sequence ID" value="NZ_BNJG01000006.1"/>
</dbReference>
<dbReference type="InterPro" id="IPR027417">
    <property type="entry name" value="P-loop_NTPase"/>
</dbReference>
<evidence type="ECO:0000313" key="2">
    <source>
        <dbReference type="EMBL" id="GHO60841.1"/>
    </source>
</evidence>
<evidence type="ECO:0008006" key="4">
    <source>
        <dbReference type="Google" id="ProtNLM"/>
    </source>
</evidence>
<proteinExistence type="predicted"/>
<feature type="region of interest" description="Disordered" evidence="1">
    <location>
        <begin position="71"/>
        <end position="90"/>
    </location>
</feature>
<name>A0ABQ3V791_9CHLR</name>
<dbReference type="Pfam" id="PF05621">
    <property type="entry name" value="TniB"/>
    <property type="match status" value="1"/>
</dbReference>
<evidence type="ECO:0000256" key="1">
    <source>
        <dbReference type="SAM" id="MobiDB-lite"/>
    </source>
</evidence>
<reference evidence="2 3" key="1">
    <citation type="journal article" date="2021" name="Int. J. Syst. Evol. Microbiol.">
        <title>Reticulibacter mediterranei gen. nov., sp. nov., within the new family Reticulibacteraceae fam. nov., and Ktedonospora formicarum gen. nov., sp. nov., Ktedonobacter robiniae sp. nov., Dictyobacter formicarum sp. nov. and Dictyobacter arantiisoli sp. nov., belonging to the class Ktedonobacteria.</title>
        <authorList>
            <person name="Yabe S."/>
            <person name="Zheng Y."/>
            <person name="Wang C.M."/>
            <person name="Sakai Y."/>
            <person name="Abe K."/>
            <person name="Yokota A."/>
            <person name="Donadio S."/>
            <person name="Cavaletti L."/>
            <person name="Monciardini P."/>
        </authorList>
    </citation>
    <scope>NUCLEOTIDE SEQUENCE [LARGE SCALE GENOMIC DNA]</scope>
    <source>
        <strain evidence="2 3">SOSP1-30</strain>
    </source>
</reference>
<accession>A0ABQ3V791</accession>
<protein>
    <recommendedName>
        <fullName evidence="4">AAA+ ATPase domain-containing protein</fullName>
    </recommendedName>
</protein>
<organism evidence="2 3">
    <name type="scientific">Ktedonobacter robiniae</name>
    <dbReference type="NCBI Taxonomy" id="2778365"/>
    <lineage>
        <taxon>Bacteria</taxon>
        <taxon>Bacillati</taxon>
        <taxon>Chloroflexota</taxon>
        <taxon>Ktedonobacteria</taxon>
        <taxon>Ktedonobacterales</taxon>
        <taxon>Ktedonobacteraceae</taxon>
        <taxon>Ktedonobacter</taxon>
    </lineage>
</organism>
<dbReference type="EMBL" id="BNJG01000006">
    <property type="protein sequence ID" value="GHO60841.1"/>
    <property type="molecule type" value="Genomic_DNA"/>
</dbReference>
<dbReference type="Proteomes" id="UP000654345">
    <property type="component" value="Unassembled WGS sequence"/>
</dbReference>
<dbReference type="InterPro" id="IPR008868">
    <property type="entry name" value="TniB"/>
</dbReference>
<evidence type="ECO:0000313" key="3">
    <source>
        <dbReference type="Proteomes" id="UP000654345"/>
    </source>
</evidence>
<comment type="caution">
    <text evidence="2">The sequence shown here is derived from an EMBL/GenBank/DDBJ whole genome shotgun (WGS) entry which is preliminary data.</text>
</comment>
<sequence length="90" mass="9683">MAILGETGAGKTTLVQEWLARNNNTRSETPQGSIIPYLYVSVPAKASIKGTAAAFLSTLEIPTGTWHPMEYGHSPAHAAQKLPGTHDLRR</sequence>
<gene>
    <name evidence="2" type="ORF">KSB_93160</name>
</gene>